<dbReference type="InterPro" id="IPR036291">
    <property type="entry name" value="NAD(P)-bd_dom_sf"/>
</dbReference>
<evidence type="ECO:0000256" key="2">
    <source>
        <dbReference type="ARBA" id="ARBA00023002"/>
    </source>
</evidence>
<dbReference type="GO" id="GO:0035925">
    <property type="term" value="F:mRNA 3'-UTR AU-rich region binding"/>
    <property type="evidence" value="ECO:0007669"/>
    <property type="project" value="TreeGrafter"/>
</dbReference>
<dbReference type="OrthoDB" id="9805883at2"/>
<feature type="domain" description="Enoyl reductase (ER)" evidence="3">
    <location>
        <begin position="16"/>
        <end position="327"/>
    </location>
</feature>
<dbReference type="NCBIfam" id="NF008024">
    <property type="entry name" value="PRK10754.1"/>
    <property type="match status" value="1"/>
</dbReference>
<dbReference type="GO" id="GO:0003960">
    <property type="term" value="F:quinone reductase (NADPH) activity"/>
    <property type="evidence" value="ECO:0007669"/>
    <property type="project" value="InterPro"/>
</dbReference>
<dbReference type="InterPro" id="IPR011032">
    <property type="entry name" value="GroES-like_sf"/>
</dbReference>
<evidence type="ECO:0000256" key="1">
    <source>
        <dbReference type="ARBA" id="ARBA00022857"/>
    </source>
</evidence>
<dbReference type="InterPro" id="IPR013149">
    <property type="entry name" value="ADH-like_C"/>
</dbReference>
<dbReference type="SUPFAM" id="SSF51735">
    <property type="entry name" value="NAD(P)-binding Rossmann-fold domains"/>
    <property type="match status" value="1"/>
</dbReference>
<dbReference type="Gene3D" id="3.90.180.10">
    <property type="entry name" value="Medium-chain alcohol dehydrogenases, catalytic domain"/>
    <property type="match status" value="1"/>
</dbReference>
<protein>
    <submittedName>
        <fullName evidence="4">Quinone oxidoreductase</fullName>
    </submittedName>
</protein>
<dbReference type="Gene3D" id="3.40.50.720">
    <property type="entry name" value="NAD(P)-binding Rossmann-like Domain"/>
    <property type="match status" value="1"/>
</dbReference>
<evidence type="ECO:0000259" key="3">
    <source>
        <dbReference type="SMART" id="SM00829"/>
    </source>
</evidence>
<dbReference type="PANTHER" id="PTHR48106">
    <property type="entry name" value="QUINONE OXIDOREDUCTASE PIG3-RELATED"/>
    <property type="match status" value="1"/>
</dbReference>
<dbReference type="Pfam" id="PF00107">
    <property type="entry name" value="ADH_zinc_N"/>
    <property type="match status" value="1"/>
</dbReference>
<evidence type="ECO:0000313" key="5">
    <source>
        <dbReference type="Proteomes" id="UP000319931"/>
    </source>
</evidence>
<dbReference type="AlphaFoldDB" id="A0A502FCE8"/>
<keyword evidence="1" id="KW-0521">NADP</keyword>
<accession>A0A502FCE8</accession>
<keyword evidence="2" id="KW-0560">Oxidoreductase</keyword>
<keyword evidence="5" id="KW-1185">Reference proteome</keyword>
<dbReference type="Proteomes" id="UP000319931">
    <property type="component" value="Unassembled WGS sequence"/>
</dbReference>
<dbReference type="GO" id="GO:0070402">
    <property type="term" value="F:NADPH binding"/>
    <property type="evidence" value="ECO:0007669"/>
    <property type="project" value="TreeGrafter"/>
</dbReference>
<dbReference type="RefSeq" id="WP_140852562.1">
    <property type="nucleotide sequence ID" value="NZ_RCZC01000012.1"/>
</dbReference>
<gene>
    <name evidence="4" type="ORF">EAH76_22715</name>
</gene>
<evidence type="ECO:0000313" key="4">
    <source>
        <dbReference type="EMBL" id="TPG46979.1"/>
    </source>
</evidence>
<dbReference type="EMBL" id="RCZC01000012">
    <property type="protein sequence ID" value="TPG46979.1"/>
    <property type="molecule type" value="Genomic_DNA"/>
</dbReference>
<sequence length="329" mass="33810">MAGNRAARTARFTRTGGPEVIEWVDVDLPDPGPGEVRMRNTAVGLNYIDVYYRAGVYPAKLPSGLGSEAAGVVEAVGEGVTAFAPGDRVGTFGPTLGAYATARNLPAETLIRLPDDIDDRTAAALLLKGCTTEFLVERCAKVEAGQTVLVHAAAGGVGHLLVGWLKAIGATVVGTAGSEAKAAQAKAAGADHVILHKHEDIAARVREITQGKGVPIILDGVGMATWEASLASAAPRGLIVSYGNAGGKVTGVDLGILAAKGSLFVTRPTLFSYYATPAEREAGTDRLFAMLRSGAITPEIGQTFALEDAAAAHRALEAGETRGASVLTV</sequence>
<dbReference type="Pfam" id="PF08240">
    <property type="entry name" value="ADH_N"/>
    <property type="match status" value="1"/>
</dbReference>
<reference evidence="4 5" key="1">
    <citation type="journal article" date="2019" name="Environ. Microbiol.">
        <title>Species interactions and distinct microbial communities in high Arctic permafrost affected cryosols are associated with the CH4 and CO2 gas fluxes.</title>
        <authorList>
            <person name="Altshuler I."/>
            <person name="Hamel J."/>
            <person name="Turney S."/>
            <person name="Magnuson E."/>
            <person name="Levesque R."/>
            <person name="Greer C."/>
            <person name="Whyte L.G."/>
        </authorList>
    </citation>
    <scope>NUCLEOTIDE SEQUENCE [LARGE SCALE GENOMIC DNA]</scope>
    <source>
        <strain evidence="4 5">E6.1</strain>
    </source>
</reference>
<dbReference type="InterPro" id="IPR020843">
    <property type="entry name" value="ER"/>
</dbReference>
<name>A0A502FCE8_9SPHN</name>
<dbReference type="InterPro" id="IPR047618">
    <property type="entry name" value="QOR-like"/>
</dbReference>
<dbReference type="PANTHER" id="PTHR48106:SF13">
    <property type="entry name" value="QUINONE OXIDOREDUCTASE-RELATED"/>
    <property type="match status" value="1"/>
</dbReference>
<proteinExistence type="predicted"/>
<dbReference type="CDD" id="cd05286">
    <property type="entry name" value="QOR2"/>
    <property type="match status" value="1"/>
</dbReference>
<organism evidence="4 5">
    <name type="scientific">Sphingomonas glacialis</name>
    <dbReference type="NCBI Taxonomy" id="658225"/>
    <lineage>
        <taxon>Bacteria</taxon>
        <taxon>Pseudomonadati</taxon>
        <taxon>Pseudomonadota</taxon>
        <taxon>Alphaproteobacteria</taxon>
        <taxon>Sphingomonadales</taxon>
        <taxon>Sphingomonadaceae</taxon>
        <taxon>Sphingomonas</taxon>
    </lineage>
</organism>
<dbReference type="SUPFAM" id="SSF50129">
    <property type="entry name" value="GroES-like"/>
    <property type="match status" value="1"/>
</dbReference>
<dbReference type="SMART" id="SM00829">
    <property type="entry name" value="PKS_ER"/>
    <property type="match status" value="1"/>
</dbReference>
<comment type="caution">
    <text evidence="4">The sequence shown here is derived from an EMBL/GenBank/DDBJ whole genome shotgun (WGS) entry which is preliminary data.</text>
</comment>
<dbReference type="FunFam" id="3.40.50.720:FF:000053">
    <property type="entry name" value="Quinone oxidoreductase 1"/>
    <property type="match status" value="1"/>
</dbReference>
<dbReference type="InterPro" id="IPR013154">
    <property type="entry name" value="ADH-like_N"/>
</dbReference>
<dbReference type="GO" id="GO:0005829">
    <property type="term" value="C:cytosol"/>
    <property type="evidence" value="ECO:0007669"/>
    <property type="project" value="TreeGrafter"/>
</dbReference>